<dbReference type="AlphaFoldDB" id="A0A401G4R7"/>
<dbReference type="RefSeq" id="XP_027608091.1">
    <property type="nucleotide sequence ID" value="XM_027752290.1"/>
</dbReference>
<dbReference type="STRING" id="139825.A0A401G4R7"/>
<reference evidence="1 2" key="1">
    <citation type="journal article" date="2018" name="Sci. Rep.">
        <title>Genome sequence of the cauliflower mushroom Sparassis crispa (Hanabiratake) and its association with beneficial usage.</title>
        <authorList>
            <person name="Kiyama R."/>
            <person name="Furutani Y."/>
            <person name="Kawaguchi K."/>
            <person name="Nakanishi T."/>
        </authorList>
    </citation>
    <scope>NUCLEOTIDE SEQUENCE [LARGE SCALE GENOMIC DNA]</scope>
</reference>
<dbReference type="GeneID" id="38774095"/>
<evidence type="ECO:0008006" key="3">
    <source>
        <dbReference type="Google" id="ProtNLM"/>
    </source>
</evidence>
<comment type="caution">
    <text evidence="1">The sequence shown here is derived from an EMBL/GenBank/DDBJ whole genome shotgun (WGS) entry which is preliminary data.</text>
</comment>
<accession>A0A401G4R7</accession>
<gene>
    <name evidence="1" type="ORF">SCP_0100500</name>
</gene>
<keyword evidence="2" id="KW-1185">Reference proteome</keyword>
<dbReference type="EMBL" id="BFAD01000001">
    <property type="protein sequence ID" value="GBE77178.1"/>
    <property type="molecule type" value="Genomic_DNA"/>
</dbReference>
<dbReference type="Gene3D" id="1.20.1280.50">
    <property type="match status" value="1"/>
</dbReference>
<dbReference type="OrthoDB" id="3219396at2759"/>
<organism evidence="1 2">
    <name type="scientific">Sparassis crispa</name>
    <dbReference type="NCBI Taxonomy" id="139825"/>
    <lineage>
        <taxon>Eukaryota</taxon>
        <taxon>Fungi</taxon>
        <taxon>Dikarya</taxon>
        <taxon>Basidiomycota</taxon>
        <taxon>Agaricomycotina</taxon>
        <taxon>Agaricomycetes</taxon>
        <taxon>Polyporales</taxon>
        <taxon>Sparassidaceae</taxon>
        <taxon>Sparassis</taxon>
    </lineage>
</organism>
<protein>
    <recommendedName>
        <fullName evidence="3">F-box domain-containing protein</fullName>
    </recommendedName>
</protein>
<dbReference type="InParanoid" id="A0A401G4R7"/>
<evidence type="ECO:0000313" key="2">
    <source>
        <dbReference type="Proteomes" id="UP000287166"/>
    </source>
</evidence>
<sequence>MRFPLSLKSLDFLISRLTAPPNGRPCYISNLSHDTLVDQIFIYLDVFDILRLRLVNKLYYYLTHHTAIWKRFLQNAEVPLPLLPPTSRYSLQNINGLEAERVVLRGVSLEERWKSGNLDYMFSWEFYAHHHILSMAMLPGGHYIVASVTNNARSQYSLIIFVVDSTLAGAWVVARTDTITKAYHVQAKYMTIGDERGIVVAYIRRNYRRFKDMWSGVDISQYSADHEIDPPVPIKYECVCLHVPLSSLEILGDSRIVPGSEDYLRHAKAQPAPFRPLATVQTRSPLGIPSLDEIFGSPYLAVAKDRNKIVFKKLDGGPATTLHCDATLEGPIEEHSIAAIRLISAGNKVLVARKVSQGVPMVTLEYYDVIPPGDEKAEVHATFTSAIRIRNTDAMYVKISDHGIPPREDNSVVPSLYGRPEAYAPRPISVFMCTKGGSVLKRLTIFPVRNQDVPLPSPSSGPLSHEQTYGAYTYPLTEVNRIVTRSCQGEDLEFRVLAGSYRSIVYTTPQGYRRDAPPIVDFYRYFDPLSRWKDPPEGTNDHRDDIVSQTFVPNSVKDMKSVTALAWDETIGRLCIAGEGSLMVNVLDFAAWPLSEETSEGTVRWPVPVYLDPDPDVILAPLPELPPEEDGGMDQLDPP</sequence>
<dbReference type="Proteomes" id="UP000287166">
    <property type="component" value="Unassembled WGS sequence"/>
</dbReference>
<proteinExistence type="predicted"/>
<dbReference type="SUPFAM" id="SSF81383">
    <property type="entry name" value="F-box domain"/>
    <property type="match status" value="1"/>
</dbReference>
<dbReference type="InterPro" id="IPR036047">
    <property type="entry name" value="F-box-like_dom_sf"/>
</dbReference>
<name>A0A401G4R7_9APHY</name>
<evidence type="ECO:0000313" key="1">
    <source>
        <dbReference type="EMBL" id="GBE77178.1"/>
    </source>
</evidence>